<feature type="region of interest" description="Disordered" evidence="1">
    <location>
        <begin position="32"/>
        <end position="68"/>
    </location>
</feature>
<feature type="compositionally biased region" description="Basic and acidic residues" evidence="1">
    <location>
        <begin position="32"/>
        <end position="46"/>
    </location>
</feature>
<evidence type="ECO:0000313" key="3">
    <source>
        <dbReference type="EMBL" id="QXE07168.1"/>
    </source>
</evidence>
<proteinExistence type="predicted"/>
<accession>A0A8F4KI90</accession>
<dbReference type="Proteomes" id="UP000179860">
    <property type="component" value="Chromosome 1"/>
</dbReference>
<name>A0A8F4KI90_9BURK</name>
<feature type="chain" id="PRO_5034045568" description="DUF4148 domain-containing protein" evidence="2">
    <location>
        <begin position="20"/>
        <end position="68"/>
    </location>
</feature>
<evidence type="ECO:0008006" key="5">
    <source>
        <dbReference type="Google" id="ProtNLM"/>
    </source>
</evidence>
<reference evidence="3" key="1">
    <citation type="submission" date="2016-09" db="EMBL/GenBank/DDBJ databases">
        <title>The Complete Genome of Burkholderia sprentiae wsm5005.</title>
        <authorList>
            <person name="De Meyer S."/>
            <person name="Wang P."/>
            <person name="Terpolilli J."/>
        </authorList>
    </citation>
    <scope>NUCLEOTIDE SEQUENCE [LARGE SCALE GENOMIC DNA]</scope>
    <source>
        <strain evidence="3">WSM5005</strain>
    </source>
</reference>
<evidence type="ECO:0000313" key="4">
    <source>
        <dbReference type="Proteomes" id="UP000179860"/>
    </source>
</evidence>
<evidence type="ECO:0000256" key="1">
    <source>
        <dbReference type="SAM" id="MobiDB-lite"/>
    </source>
</evidence>
<evidence type="ECO:0000256" key="2">
    <source>
        <dbReference type="SAM" id="SignalP"/>
    </source>
</evidence>
<feature type="signal peptide" evidence="2">
    <location>
        <begin position="1"/>
        <end position="19"/>
    </location>
</feature>
<dbReference type="KEGG" id="pspw:BJG93_35030"/>
<protein>
    <recommendedName>
        <fullName evidence="5">DUF4148 domain-containing protein</fullName>
    </recommendedName>
</protein>
<dbReference type="AlphaFoldDB" id="A0A8F4KI90"/>
<keyword evidence="2" id="KW-0732">Signal</keyword>
<gene>
    <name evidence="3" type="ORF">BJG93_35030</name>
</gene>
<keyword evidence="4" id="KW-1185">Reference proteome</keyword>
<dbReference type="RefSeq" id="WP_154671806.1">
    <property type="nucleotide sequence ID" value="NZ_CP017561.2"/>
</dbReference>
<dbReference type="EMBL" id="CP017561">
    <property type="protein sequence ID" value="QXE07168.1"/>
    <property type="molecule type" value="Genomic_DNA"/>
</dbReference>
<organism evidence="3 4">
    <name type="scientific">Paraburkholderia sprentiae WSM5005</name>
    <dbReference type="NCBI Taxonomy" id="754502"/>
    <lineage>
        <taxon>Bacteria</taxon>
        <taxon>Pseudomonadati</taxon>
        <taxon>Pseudomonadota</taxon>
        <taxon>Betaproteobacteria</taxon>
        <taxon>Burkholderiales</taxon>
        <taxon>Burkholderiaceae</taxon>
        <taxon>Paraburkholderia</taxon>
    </lineage>
</organism>
<sequence length="68" mass="7178">MRLLTASVAAFLVSVPVLAEQGDAEDRALIQSHVEHPPANEHRASKPTESSTPAQEHPASASAPKALR</sequence>